<feature type="region of interest" description="Disordered" evidence="1">
    <location>
        <begin position="1"/>
        <end position="28"/>
    </location>
</feature>
<dbReference type="HOGENOM" id="CLU_2590365_0_0_1"/>
<evidence type="ECO:0000313" key="2">
    <source>
        <dbReference type="EMBL" id="KIM96403.1"/>
    </source>
</evidence>
<dbReference type="AlphaFoldDB" id="A0A0C3CBT3"/>
<reference evidence="3" key="2">
    <citation type="submission" date="2015-01" db="EMBL/GenBank/DDBJ databases">
        <title>Evolutionary Origins and Diversification of the Mycorrhizal Mutualists.</title>
        <authorList>
            <consortium name="DOE Joint Genome Institute"/>
            <consortium name="Mycorrhizal Genomics Consortium"/>
            <person name="Kohler A."/>
            <person name="Kuo A."/>
            <person name="Nagy L.G."/>
            <person name="Floudas D."/>
            <person name="Copeland A."/>
            <person name="Barry K.W."/>
            <person name="Cichocki N."/>
            <person name="Veneault-Fourrey C."/>
            <person name="LaButti K."/>
            <person name="Lindquist E.A."/>
            <person name="Lipzen A."/>
            <person name="Lundell T."/>
            <person name="Morin E."/>
            <person name="Murat C."/>
            <person name="Riley R."/>
            <person name="Ohm R."/>
            <person name="Sun H."/>
            <person name="Tunlid A."/>
            <person name="Henrissat B."/>
            <person name="Grigoriev I.V."/>
            <person name="Hibbett D.S."/>
            <person name="Martin F."/>
        </authorList>
    </citation>
    <scope>NUCLEOTIDE SEQUENCE [LARGE SCALE GENOMIC DNA]</scope>
    <source>
        <strain evidence="3">Zn</strain>
    </source>
</reference>
<dbReference type="InParanoid" id="A0A0C3CBT3"/>
<dbReference type="Proteomes" id="UP000054321">
    <property type="component" value="Unassembled WGS sequence"/>
</dbReference>
<name>A0A0C3CBT3_OIDMZ</name>
<sequence length="80" mass="9247">MLNLPPTLSPTQPYLPPDQRHTELNHPIPNIIREEFTSHGMRQPNHQHFYSQNRTTFPDSLANPALWECVLGRGGREGYK</sequence>
<organism evidence="2 3">
    <name type="scientific">Oidiodendron maius (strain Zn)</name>
    <dbReference type="NCBI Taxonomy" id="913774"/>
    <lineage>
        <taxon>Eukaryota</taxon>
        <taxon>Fungi</taxon>
        <taxon>Dikarya</taxon>
        <taxon>Ascomycota</taxon>
        <taxon>Pezizomycotina</taxon>
        <taxon>Leotiomycetes</taxon>
        <taxon>Leotiomycetes incertae sedis</taxon>
        <taxon>Myxotrichaceae</taxon>
        <taxon>Oidiodendron</taxon>
    </lineage>
</organism>
<reference evidence="2 3" key="1">
    <citation type="submission" date="2014-04" db="EMBL/GenBank/DDBJ databases">
        <authorList>
            <consortium name="DOE Joint Genome Institute"/>
            <person name="Kuo A."/>
            <person name="Martino E."/>
            <person name="Perotto S."/>
            <person name="Kohler A."/>
            <person name="Nagy L.G."/>
            <person name="Floudas D."/>
            <person name="Copeland A."/>
            <person name="Barry K.W."/>
            <person name="Cichocki N."/>
            <person name="Veneault-Fourrey C."/>
            <person name="LaButti K."/>
            <person name="Lindquist E.A."/>
            <person name="Lipzen A."/>
            <person name="Lundell T."/>
            <person name="Morin E."/>
            <person name="Murat C."/>
            <person name="Sun H."/>
            <person name="Tunlid A."/>
            <person name="Henrissat B."/>
            <person name="Grigoriev I.V."/>
            <person name="Hibbett D.S."/>
            <person name="Martin F."/>
            <person name="Nordberg H.P."/>
            <person name="Cantor M.N."/>
            <person name="Hua S.X."/>
        </authorList>
    </citation>
    <scope>NUCLEOTIDE SEQUENCE [LARGE SCALE GENOMIC DNA]</scope>
    <source>
        <strain evidence="2 3">Zn</strain>
    </source>
</reference>
<accession>A0A0C3CBT3</accession>
<keyword evidence="3" id="KW-1185">Reference proteome</keyword>
<evidence type="ECO:0000256" key="1">
    <source>
        <dbReference type="SAM" id="MobiDB-lite"/>
    </source>
</evidence>
<gene>
    <name evidence="2" type="ORF">OIDMADRAFT_20781</name>
</gene>
<evidence type="ECO:0000313" key="3">
    <source>
        <dbReference type="Proteomes" id="UP000054321"/>
    </source>
</evidence>
<protein>
    <submittedName>
        <fullName evidence="2">Uncharacterized protein</fullName>
    </submittedName>
</protein>
<dbReference type="EMBL" id="KN832884">
    <property type="protein sequence ID" value="KIM96403.1"/>
    <property type="molecule type" value="Genomic_DNA"/>
</dbReference>
<proteinExistence type="predicted"/>